<dbReference type="GO" id="GO:0005770">
    <property type="term" value="C:late endosome"/>
    <property type="evidence" value="ECO:0007669"/>
    <property type="project" value="TreeGrafter"/>
</dbReference>
<dbReference type="GO" id="GO:0016197">
    <property type="term" value="P:endosomal transport"/>
    <property type="evidence" value="ECO:0007669"/>
    <property type="project" value="InterPro"/>
</dbReference>
<evidence type="ECO:0000313" key="2">
    <source>
        <dbReference type="Proteomes" id="UP001209878"/>
    </source>
</evidence>
<dbReference type="AlphaFoldDB" id="A0AAD9NRI7"/>
<reference evidence="1" key="1">
    <citation type="journal article" date="2023" name="Mol. Biol. Evol.">
        <title>Third-Generation Sequencing Reveals the Adaptive Role of the Epigenome in Three Deep-Sea Polychaetes.</title>
        <authorList>
            <person name="Perez M."/>
            <person name="Aroh O."/>
            <person name="Sun Y."/>
            <person name="Lan Y."/>
            <person name="Juniper S.K."/>
            <person name="Young C.R."/>
            <person name="Angers B."/>
            <person name="Qian P.Y."/>
        </authorList>
    </citation>
    <scope>NUCLEOTIDE SEQUENCE</scope>
    <source>
        <strain evidence="1">R07B-5</strain>
    </source>
</reference>
<proteinExistence type="predicted"/>
<dbReference type="GO" id="GO:0005829">
    <property type="term" value="C:cytosol"/>
    <property type="evidence" value="ECO:0007669"/>
    <property type="project" value="TreeGrafter"/>
</dbReference>
<dbReference type="PANTHER" id="PTHR16120">
    <property type="entry name" value="AP-5 COMPLEX SUBUNIT SIGMA-1"/>
    <property type="match status" value="1"/>
</dbReference>
<dbReference type="Pfam" id="PF15001">
    <property type="entry name" value="AP-5_subunit_s1"/>
    <property type="match status" value="1"/>
</dbReference>
<dbReference type="PANTHER" id="PTHR16120:SF0">
    <property type="entry name" value="AP-5 COMPLEX SUBUNIT SIGMA-1"/>
    <property type="match status" value="1"/>
</dbReference>
<accession>A0AAD9NRI7</accession>
<keyword evidence="2" id="KW-1185">Reference proteome</keyword>
<dbReference type="GO" id="GO:0030119">
    <property type="term" value="C:AP-type membrane coat adaptor complex"/>
    <property type="evidence" value="ECO:0007669"/>
    <property type="project" value="InterPro"/>
</dbReference>
<comment type="caution">
    <text evidence="1">The sequence shown here is derived from an EMBL/GenBank/DDBJ whole genome shotgun (WGS) entry which is preliminary data.</text>
</comment>
<dbReference type="GO" id="GO:0005764">
    <property type="term" value="C:lysosome"/>
    <property type="evidence" value="ECO:0007669"/>
    <property type="project" value="TreeGrafter"/>
</dbReference>
<dbReference type="EMBL" id="JAODUO010000636">
    <property type="protein sequence ID" value="KAK2176829.1"/>
    <property type="molecule type" value="Genomic_DNA"/>
</dbReference>
<protein>
    <submittedName>
        <fullName evidence="1">Uncharacterized protein</fullName>
    </submittedName>
</protein>
<gene>
    <name evidence="1" type="ORF">NP493_636g01004</name>
</gene>
<dbReference type="Proteomes" id="UP001209878">
    <property type="component" value="Unassembled WGS sequence"/>
</dbReference>
<dbReference type="InterPro" id="IPR029392">
    <property type="entry name" value="AP-5_subunit_s1"/>
</dbReference>
<dbReference type="GO" id="GO:0000724">
    <property type="term" value="P:double-strand break repair via homologous recombination"/>
    <property type="evidence" value="ECO:0007669"/>
    <property type="project" value="InterPro"/>
</dbReference>
<organism evidence="1 2">
    <name type="scientific">Ridgeia piscesae</name>
    <name type="common">Tubeworm</name>
    <dbReference type="NCBI Taxonomy" id="27915"/>
    <lineage>
        <taxon>Eukaryota</taxon>
        <taxon>Metazoa</taxon>
        <taxon>Spiralia</taxon>
        <taxon>Lophotrochozoa</taxon>
        <taxon>Annelida</taxon>
        <taxon>Polychaeta</taxon>
        <taxon>Sedentaria</taxon>
        <taxon>Canalipalpata</taxon>
        <taxon>Sabellida</taxon>
        <taxon>Siboglinidae</taxon>
        <taxon>Ridgeia</taxon>
    </lineage>
</organism>
<sequence>MVYAFIIHTLLPPVPKILYSCMFGSETICDIGEDSGVGIRSASKEQIVEVALEIQSQYNFRTSVSGRSYEANMQALQNEGTLPELELGFVRFPCGGRQSGGDGKSYGRVKTAVWLGALNCAFVLLCDAHENRALAEHALKVLVKHLHEHCRVFHQPADVSGKMDRVALVLNQFLPGGQLLVMNHRLLRQFEKELDVKIKQFS</sequence>
<evidence type="ECO:0000313" key="1">
    <source>
        <dbReference type="EMBL" id="KAK2176829.1"/>
    </source>
</evidence>
<name>A0AAD9NRI7_RIDPI</name>